<keyword evidence="2" id="KW-0378">Hydrolase</keyword>
<protein>
    <submittedName>
        <fullName evidence="2">Alpha/beta hydrolase</fullName>
    </submittedName>
</protein>
<proteinExistence type="predicted"/>
<gene>
    <name evidence="2" type="ORF">QW060_08720</name>
</gene>
<dbReference type="Pfam" id="PF07859">
    <property type="entry name" value="Abhydrolase_3"/>
    <property type="match status" value="1"/>
</dbReference>
<evidence type="ECO:0000313" key="3">
    <source>
        <dbReference type="Proteomes" id="UP001242368"/>
    </source>
</evidence>
<dbReference type="Gene3D" id="3.40.50.1820">
    <property type="entry name" value="alpha/beta hydrolase"/>
    <property type="match status" value="1"/>
</dbReference>
<dbReference type="Proteomes" id="UP001242368">
    <property type="component" value="Unassembled WGS sequence"/>
</dbReference>
<accession>A0ABT8CSV3</accession>
<dbReference type="GO" id="GO:0016787">
    <property type="term" value="F:hydrolase activity"/>
    <property type="evidence" value="ECO:0007669"/>
    <property type="project" value="UniProtKB-KW"/>
</dbReference>
<evidence type="ECO:0000313" key="2">
    <source>
        <dbReference type="EMBL" id="MDN3707216.1"/>
    </source>
</evidence>
<dbReference type="RefSeq" id="WP_290363242.1">
    <property type="nucleotide sequence ID" value="NZ_JAUFQU010000001.1"/>
</dbReference>
<dbReference type="InterPro" id="IPR013094">
    <property type="entry name" value="AB_hydrolase_3"/>
</dbReference>
<dbReference type="PANTHER" id="PTHR23024:SF24">
    <property type="entry name" value="ALPHA_BETA HYDROLASE FOLD-3 DOMAIN-CONTAINING PROTEIN"/>
    <property type="match status" value="1"/>
</dbReference>
<dbReference type="SUPFAM" id="SSF53474">
    <property type="entry name" value="alpha/beta-Hydrolases"/>
    <property type="match status" value="1"/>
</dbReference>
<name>A0ABT8CSV3_9FLAO</name>
<dbReference type="InterPro" id="IPR029058">
    <property type="entry name" value="AB_hydrolase_fold"/>
</dbReference>
<comment type="caution">
    <text evidence="2">The sequence shown here is derived from an EMBL/GenBank/DDBJ whole genome shotgun (WGS) entry which is preliminary data.</text>
</comment>
<feature type="domain" description="Alpha/beta hydrolase fold-3" evidence="1">
    <location>
        <begin position="90"/>
        <end position="294"/>
    </location>
</feature>
<dbReference type="PANTHER" id="PTHR23024">
    <property type="entry name" value="ARYLACETAMIDE DEACETYLASE"/>
    <property type="match status" value="1"/>
</dbReference>
<reference evidence="3" key="1">
    <citation type="journal article" date="2019" name="Int. J. Syst. Evol. Microbiol.">
        <title>The Global Catalogue of Microorganisms (GCM) 10K type strain sequencing project: providing services to taxonomists for standard genome sequencing and annotation.</title>
        <authorList>
            <consortium name="The Broad Institute Genomics Platform"/>
            <consortium name="The Broad Institute Genome Sequencing Center for Infectious Disease"/>
            <person name="Wu L."/>
            <person name="Ma J."/>
        </authorList>
    </citation>
    <scope>NUCLEOTIDE SEQUENCE [LARGE SCALE GENOMIC DNA]</scope>
    <source>
        <strain evidence="3">CECT 7184</strain>
    </source>
</reference>
<keyword evidence="3" id="KW-1185">Reference proteome</keyword>
<sequence length="318" mass="36278">MNTILEKMDSGLWNAIEKSGFKHIDYEHLLATDPARIRLEEDKVSAVEKTMKIPEKIVVENKWIPSSDPSVSIRVRIYRPKDQKHLPLCLYFHGGSFIYGTPEQYDFLFFRLVSEVNMLIISVDYRLAPKHPFPAAIKDGYDVLLWTSRYAATIGGDNKNIMIGGSSAGATIAASITQWARDRKEIAIQHQYLMYPPMSNLLDTASMQELSNAPLQTKKAAAWMWKHYLQNTNDSLYKYAVPLLQNTFENLPEATLIVCELDPLKDEGIMYAEKLKNAGVSVNLIEIKGAVHTFEFFDCALSENFYKLQIELFKKIID</sequence>
<dbReference type="EMBL" id="JAUFQU010000001">
    <property type="protein sequence ID" value="MDN3707216.1"/>
    <property type="molecule type" value="Genomic_DNA"/>
</dbReference>
<dbReference type="InterPro" id="IPR050466">
    <property type="entry name" value="Carboxylest/Gibb_receptor"/>
</dbReference>
<organism evidence="2 3">
    <name type="scientific">Paenimyroides ceti</name>
    <dbReference type="NCBI Taxonomy" id="395087"/>
    <lineage>
        <taxon>Bacteria</taxon>
        <taxon>Pseudomonadati</taxon>
        <taxon>Bacteroidota</taxon>
        <taxon>Flavobacteriia</taxon>
        <taxon>Flavobacteriales</taxon>
        <taxon>Flavobacteriaceae</taxon>
        <taxon>Paenimyroides</taxon>
    </lineage>
</organism>
<evidence type="ECO:0000259" key="1">
    <source>
        <dbReference type="Pfam" id="PF07859"/>
    </source>
</evidence>